<reference evidence="1" key="1">
    <citation type="journal article" date="2013" name="Nat. Commun.">
        <title>Whole-genome sequencing of Oryza brachyantha reveals mechanisms underlying Oryza genome evolution.</title>
        <authorList>
            <person name="Chen J."/>
            <person name="Huang Q."/>
            <person name="Gao D."/>
            <person name="Wang J."/>
            <person name="Lang Y."/>
            <person name="Liu T."/>
            <person name="Li B."/>
            <person name="Bai Z."/>
            <person name="Luis Goicoechea J."/>
            <person name="Liang C."/>
            <person name="Chen C."/>
            <person name="Zhang W."/>
            <person name="Sun S."/>
            <person name="Liao Y."/>
            <person name="Zhang X."/>
            <person name="Yang L."/>
            <person name="Song C."/>
            <person name="Wang M."/>
            <person name="Shi J."/>
            <person name="Liu G."/>
            <person name="Liu J."/>
            <person name="Zhou H."/>
            <person name="Zhou W."/>
            <person name="Yu Q."/>
            <person name="An N."/>
            <person name="Chen Y."/>
            <person name="Cai Q."/>
            <person name="Wang B."/>
            <person name="Liu B."/>
            <person name="Min J."/>
            <person name="Huang Y."/>
            <person name="Wu H."/>
            <person name="Li Z."/>
            <person name="Zhang Y."/>
            <person name="Yin Y."/>
            <person name="Song W."/>
            <person name="Jiang J."/>
            <person name="Jackson S.A."/>
            <person name="Wing R.A."/>
            <person name="Wang J."/>
            <person name="Chen M."/>
        </authorList>
    </citation>
    <scope>NUCLEOTIDE SEQUENCE [LARGE SCALE GENOMIC DNA]</scope>
    <source>
        <strain evidence="1">cv. IRGC 101232</strain>
    </source>
</reference>
<evidence type="ECO:0000313" key="2">
    <source>
        <dbReference type="Proteomes" id="UP000006038"/>
    </source>
</evidence>
<protein>
    <submittedName>
        <fullName evidence="1">Uncharacterized protein</fullName>
    </submittedName>
</protein>
<name>J3LX38_ORYBR</name>
<proteinExistence type="predicted"/>
<dbReference type="EnsemblPlants" id="OB04G17130.1">
    <property type="protein sequence ID" value="OB04G17130.1"/>
    <property type="gene ID" value="OB04G17130"/>
</dbReference>
<sequence length="57" mass="6403">MATSANIRPLGPWQTLVNIKENLKIMTKIGLILGKELLGYQCLQKDWKSNCIGSWKG</sequence>
<evidence type="ECO:0000313" key="1">
    <source>
        <dbReference type="EnsemblPlants" id="OB04G17130.1"/>
    </source>
</evidence>
<dbReference type="Gramene" id="OB04G17130.1">
    <property type="protein sequence ID" value="OB04G17130.1"/>
    <property type="gene ID" value="OB04G17130"/>
</dbReference>
<reference evidence="1" key="2">
    <citation type="submission" date="2013-04" db="UniProtKB">
        <authorList>
            <consortium name="EnsemblPlants"/>
        </authorList>
    </citation>
    <scope>IDENTIFICATION</scope>
</reference>
<organism evidence="1">
    <name type="scientific">Oryza brachyantha</name>
    <name type="common">malo sina</name>
    <dbReference type="NCBI Taxonomy" id="4533"/>
    <lineage>
        <taxon>Eukaryota</taxon>
        <taxon>Viridiplantae</taxon>
        <taxon>Streptophyta</taxon>
        <taxon>Embryophyta</taxon>
        <taxon>Tracheophyta</taxon>
        <taxon>Spermatophyta</taxon>
        <taxon>Magnoliopsida</taxon>
        <taxon>Liliopsida</taxon>
        <taxon>Poales</taxon>
        <taxon>Poaceae</taxon>
        <taxon>BOP clade</taxon>
        <taxon>Oryzoideae</taxon>
        <taxon>Oryzeae</taxon>
        <taxon>Oryzinae</taxon>
        <taxon>Oryza</taxon>
    </lineage>
</organism>
<keyword evidence="2" id="KW-1185">Reference proteome</keyword>
<dbReference type="HOGENOM" id="CLU_2999678_0_0_1"/>
<dbReference type="AlphaFoldDB" id="J3LX38"/>
<accession>J3LX38</accession>
<dbReference type="Proteomes" id="UP000006038">
    <property type="component" value="Chromosome 4"/>
</dbReference>